<keyword evidence="2" id="KW-0698">rRNA processing</keyword>
<dbReference type="AlphaFoldDB" id="A0A5B8RC86"/>
<reference evidence="4" key="1">
    <citation type="submission" date="2019-06" db="EMBL/GenBank/DDBJ databases">
        <authorList>
            <person name="Murdoch R.W."/>
            <person name="Fathepure B."/>
        </authorList>
    </citation>
    <scope>NUCLEOTIDE SEQUENCE</scope>
</reference>
<keyword evidence="3 4" id="KW-0808">Transferase</keyword>
<organism evidence="4">
    <name type="scientific">uncultured organism</name>
    <dbReference type="NCBI Taxonomy" id="155900"/>
    <lineage>
        <taxon>unclassified sequences</taxon>
        <taxon>environmental samples</taxon>
    </lineage>
</organism>
<dbReference type="SUPFAM" id="SSF53335">
    <property type="entry name" value="S-adenosyl-L-methionine-dependent methyltransferases"/>
    <property type="match status" value="1"/>
</dbReference>
<dbReference type="GO" id="GO:0070043">
    <property type="term" value="F:rRNA (guanine-N7-)-methyltransferase activity"/>
    <property type="evidence" value="ECO:0007669"/>
    <property type="project" value="TreeGrafter"/>
</dbReference>
<keyword evidence="4" id="KW-0489">Methyltransferase</keyword>
<protein>
    <submittedName>
        <fullName evidence="4">Ribosomal RNA small subunit methyltransferase G</fullName>
        <ecNumber evidence="4">2.1.1.170</ecNumber>
    </submittedName>
</protein>
<evidence type="ECO:0000256" key="2">
    <source>
        <dbReference type="ARBA" id="ARBA00022552"/>
    </source>
</evidence>
<dbReference type="InterPro" id="IPR003682">
    <property type="entry name" value="rRNA_ssu_MeTfrase_G"/>
</dbReference>
<sequence>MPEPDSRDLRRRLDAGLEGLDLDLPESARDGLIGYLVLLARWNRAFNLSAVREPREMVVRHLLDSLAVLPRVEGERLLDLGTGAGLPGIPLAVARPSLAVTLLDSNGKKTRFLRQAVMTLGLDNCEVVHGRAEQAGGTFDAVISRAFTSTAAFWRLAAPRLAAGGHAYAMKGRYPEDELSELAALGVSWAVRALRVPGLDAERHLVELTAAPAHASQRDRAET</sequence>
<evidence type="ECO:0000256" key="3">
    <source>
        <dbReference type="ARBA" id="ARBA00022679"/>
    </source>
</evidence>
<dbReference type="HAMAP" id="MF_00074">
    <property type="entry name" value="16SrRNA_methyltr_G"/>
    <property type="match status" value="1"/>
</dbReference>
<name>A0A5B8RC86_9ZZZZ</name>
<evidence type="ECO:0000313" key="4">
    <source>
        <dbReference type="EMBL" id="QEA05084.1"/>
    </source>
</evidence>
<dbReference type="NCBIfam" id="TIGR00138">
    <property type="entry name" value="rsmG_gidB"/>
    <property type="match status" value="1"/>
</dbReference>
<dbReference type="CDD" id="cd02440">
    <property type="entry name" value="AdoMet_MTases"/>
    <property type="match status" value="1"/>
</dbReference>
<dbReference type="Pfam" id="PF02527">
    <property type="entry name" value="GidB"/>
    <property type="match status" value="1"/>
</dbReference>
<evidence type="ECO:0000256" key="1">
    <source>
        <dbReference type="ARBA" id="ARBA00022490"/>
    </source>
</evidence>
<dbReference type="PANTHER" id="PTHR31760">
    <property type="entry name" value="S-ADENOSYL-L-METHIONINE-DEPENDENT METHYLTRANSFERASES SUPERFAMILY PROTEIN"/>
    <property type="match status" value="1"/>
</dbReference>
<dbReference type="EMBL" id="MN079094">
    <property type="protein sequence ID" value="QEA05084.1"/>
    <property type="molecule type" value="Genomic_DNA"/>
</dbReference>
<dbReference type="PANTHER" id="PTHR31760:SF0">
    <property type="entry name" value="S-ADENOSYL-L-METHIONINE-DEPENDENT METHYLTRANSFERASES SUPERFAMILY PROTEIN"/>
    <property type="match status" value="1"/>
</dbReference>
<proteinExistence type="inferred from homology"/>
<dbReference type="InterPro" id="IPR029063">
    <property type="entry name" value="SAM-dependent_MTases_sf"/>
</dbReference>
<dbReference type="EC" id="2.1.1.170" evidence="4"/>
<dbReference type="Gene3D" id="3.40.50.150">
    <property type="entry name" value="Vaccinia Virus protein VP39"/>
    <property type="match status" value="1"/>
</dbReference>
<gene>
    <name evidence="4" type="primary">rsmG</name>
    <name evidence="4" type="ORF">KBTEX_01403</name>
</gene>
<accession>A0A5B8RC86</accession>
<keyword evidence="1" id="KW-0963">Cytoplasm</keyword>
<dbReference type="PIRSF" id="PIRSF003078">
    <property type="entry name" value="GidB"/>
    <property type="match status" value="1"/>
</dbReference>